<evidence type="ECO:0000256" key="1">
    <source>
        <dbReference type="SAM" id="MobiDB-lite"/>
    </source>
</evidence>
<proteinExistence type="predicted"/>
<sequence>MSFNLAIAPLQFLKIFFEIIMTEYVNTLEKTSNEEKTSYTNYLQCKADAKEEEKDVIGQFDPGLQGPSPDELDGPLLQRQVLAINDSVEAMKKSCALEGCSLLVNTGIGDNECFVLNLAVHCSQDIIGSMLEDIGTIRLIRKTIAKARFLTAFIYGQTNLLAMTRQFTSQWDLVHVGISYYTTCLLNLKSIYDKRIELKGMFISKEWEDSKWSNGAVDKKFYNLVVRNEFWHGVLYTINSFEPLVDVLRRMGGSRPSMGYIYGELAKAKREIALRFENKEEHYLPIWDEIDFRLNDALKTPLHLAGFYLNPFFTINPKMILKMPESSEVTFSLSVVSWWELHGVAAKELSTMAMRLLRLTCGSLAYEESWIKKLHNKKPCWVKRKQFEDSMFVTVNRRIQGKAQMTNRDPVLAYIPDEDEPFEWLVGRSRDCAEQDVDEDSDEEPPRRSGNKQTSSSASYSKRVKRPRSGKGFLWDNKHEGSDGEVSL</sequence>
<feature type="compositionally biased region" description="Polar residues" evidence="1">
    <location>
        <begin position="451"/>
        <end position="460"/>
    </location>
</feature>
<dbReference type="EMBL" id="CAJGYO010000002">
    <property type="protein sequence ID" value="CAD6212329.1"/>
    <property type="molecule type" value="Genomic_DNA"/>
</dbReference>
<dbReference type="OrthoDB" id="783760at2759"/>
<dbReference type="PANTHER" id="PTHR32166">
    <property type="entry name" value="OSJNBA0013A04.12 PROTEIN"/>
    <property type="match status" value="1"/>
</dbReference>
<accession>A0A811MYG1</accession>
<protein>
    <submittedName>
        <fullName evidence="2">Uncharacterized protein</fullName>
    </submittedName>
</protein>
<name>A0A811MYG1_9POAL</name>
<feature type="compositionally biased region" description="Acidic residues" evidence="1">
    <location>
        <begin position="434"/>
        <end position="443"/>
    </location>
</feature>
<comment type="caution">
    <text evidence="2">The sequence shown here is derived from an EMBL/GenBank/DDBJ whole genome shotgun (WGS) entry which is preliminary data.</text>
</comment>
<dbReference type="Proteomes" id="UP000604825">
    <property type="component" value="Unassembled WGS sequence"/>
</dbReference>
<evidence type="ECO:0000313" key="2">
    <source>
        <dbReference type="EMBL" id="CAD6212329.1"/>
    </source>
</evidence>
<feature type="region of interest" description="Disordered" evidence="1">
    <location>
        <begin position="433"/>
        <end position="488"/>
    </location>
</feature>
<evidence type="ECO:0000313" key="3">
    <source>
        <dbReference type="Proteomes" id="UP000604825"/>
    </source>
</evidence>
<dbReference type="PANTHER" id="PTHR32166:SF74">
    <property type="entry name" value="OS05G0256350 PROTEIN"/>
    <property type="match status" value="1"/>
</dbReference>
<keyword evidence="3" id="KW-1185">Reference proteome</keyword>
<gene>
    <name evidence="2" type="ORF">NCGR_LOCUS8137</name>
</gene>
<organism evidence="2 3">
    <name type="scientific">Miscanthus lutarioriparius</name>
    <dbReference type="NCBI Taxonomy" id="422564"/>
    <lineage>
        <taxon>Eukaryota</taxon>
        <taxon>Viridiplantae</taxon>
        <taxon>Streptophyta</taxon>
        <taxon>Embryophyta</taxon>
        <taxon>Tracheophyta</taxon>
        <taxon>Spermatophyta</taxon>
        <taxon>Magnoliopsida</taxon>
        <taxon>Liliopsida</taxon>
        <taxon>Poales</taxon>
        <taxon>Poaceae</taxon>
        <taxon>PACMAD clade</taxon>
        <taxon>Panicoideae</taxon>
        <taxon>Andropogonodae</taxon>
        <taxon>Andropogoneae</taxon>
        <taxon>Saccharinae</taxon>
        <taxon>Miscanthus</taxon>
    </lineage>
</organism>
<dbReference type="SUPFAM" id="SSF53098">
    <property type="entry name" value="Ribonuclease H-like"/>
    <property type="match status" value="1"/>
</dbReference>
<reference evidence="2" key="1">
    <citation type="submission" date="2020-10" db="EMBL/GenBank/DDBJ databases">
        <authorList>
            <person name="Han B."/>
            <person name="Lu T."/>
            <person name="Zhao Q."/>
            <person name="Huang X."/>
            <person name="Zhao Y."/>
        </authorList>
    </citation>
    <scope>NUCLEOTIDE SEQUENCE</scope>
</reference>
<dbReference type="InterPro" id="IPR012337">
    <property type="entry name" value="RNaseH-like_sf"/>
</dbReference>
<dbReference type="AlphaFoldDB" id="A0A811MYG1"/>